<dbReference type="AlphaFoldDB" id="D2VF10"/>
<dbReference type="InterPro" id="IPR025533">
    <property type="entry name" value="DUF4419"/>
</dbReference>
<dbReference type="RefSeq" id="XP_002677344.1">
    <property type="nucleotide sequence ID" value="XM_002677298.1"/>
</dbReference>
<dbReference type="OrthoDB" id="9978173at2759"/>
<organism evidence="2">
    <name type="scientific">Naegleria gruberi</name>
    <name type="common">Amoeba</name>
    <dbReference type="NCBI Taxonomy" id="5762"/>
    <lineage>
        <taxon>Eukaryota</taxon>
        <taxon>Discoba</taxon>
        <taxon>Heterolobosea</taxon>
        <taxon>Tetramitia</taxon>
        <taxon>Eutetramitia</taxon>
        <taxon>Vahlkampfiidae</taxon>
        <taxon>Naegleria</taxon>
    </lineage>
</organism>
<feature type="non-terminal residue" evidence="1">
    <location>
        <position position="300"/>
    </location>
</feature>
<dbReference type="OMA" id="AFCFWDA"/>
<keyword evidence="2" id="KW-1185">Reference proteome</keyword>
<accession>D2VF10</accession>
<dbReference type="PANTHER" id="PTHR31252">
    <property type="entry name" value="DUF4419 DOMAIN-CONTAINING PROTEIN"/>
    <property type="match status" value="1"/>
</dbReference>
<evidence type="ECO:0000313" key="1">
    <source>
        <dbReference type="EMBL" id="EFC44600.1"/>
    </source>
</evidence>
<dbReference type="KEGG" id="ngr:NAEGRDRAFT_2570"/>
<dbReference type="InParanoid" id="D2VF10"/>
<dbReference type="VEuPathDB" id="AmoebaDB:NAEGRDRAFT_2570"/>
<dbReference type="eggNOG" id="ENOG502RPX4">
    <property type="taxonomic scope" value="Eukaryota"/>
</dbReference>
<dbReference type="Pfam" id="PF14388">
    <property type="entry name" value="DUF4419"/>
    <property type="match status" value="1"/>
</dbReference>
<reference evidence="1 2" key="1">
    <citation type="journal article" date="2010" name="Cell">
        <title>The genome of Naegleria gruberi illuminates early eukaryotic versatility.</title>
        <authorList>
            <person name="Fritz-Laylin L.K."/>
            <person name="Prochnik S.E."/>
            <person name="Ginger M.L."/>
            <person name="Dacks J.B."/>
            <person name="Carpenter M.L."/>
            <person name="Field M.C."/>
            <person name="Kuo A."/>
            <person name="Paredez A."/>
            <person name="Chapman J."/>
            <person name="Pham J."/>
            <person name="Shu S."/>
            <person name="Neupane R."/>
            <person name="Cipriano M."/>
            <person name="Mancuso J."/>
            <person name="Tu H."/>
            <person name="Salamov A."/>
            <person name="Lindquist E."/>
            <person name="Shapiro H."/>
            <person name="Lucas S."/>
            <person name="Grigoriev I.V."/>
            <person name="Cande W.Z."/>
            <person name="Fulton C."/>
            <person name="Rokhsar D.S."/>
            <person name="Dawson S.C."/>
        </authorList>
    </citation>
    <scope>NUCLEOTIDE SEQUENCE [LARGE SCALE GENOMIC DNA]</scope>
    <source>
        <strain evidence="1 2">NEG-M</strain>
    </source>
</reference>
<proteinExistence type="predicted"/>
<sequence>LGSNSFVMSGVTSYSNHHNLIIKPDDVWLAISTQFSNYVNGKSEELREKFVDFKGKKQLTVYGGGTLYSADYVTLSNKMTEQIEMNIKDPSIRNWIIPNFSTTTKTDRMVGSIVLMASMKNYFDYQISLSCNLPNVTLLGNVEDWIEIRERAERLLEFDTKEGYMRKWVKILLPILDKFVDSAKGNPDIEWWNRIAHWEGGGSGPSYISGWITAFCVFSEKGHWKGDETSVKLFNKSKEITSEWLIIDSDEIPRGYVNVPIQIDDNGILYNTEMFAGHMVSDILKDGKTIQPRVDWALFL</sequence>
<name>D2VF10_NAEGR</name>
<protein>
    <submittedName>
        <fullName evidence="1">Predicted protein</fullName>
    </submittedName>
</protein>
<dbReference type="EMBL" id="GG738867">
    <property type="protein sequence ID" value="EFC44600.1"/>
    <property type="molecule type" value="Genomic_DNA"/>
</dbReference>
<dbReference type="PANTHER" id="PTHR31252:SF11">
    <property type="entry name" value="DUF4419 DOMAIN-CONTAINING PROTEIN"/>
    <property type="match status" value="1"/>
</dbReference>
<dbReference type="GeneID" id="8856943"/>
<dbReference type="Proteomes" id="UP000006671">
    <property type="component" value="Unassembled WGS sequence"/>
</dbReference>
<evidence type="ECO:0000313" key="2">
    <source>
        <dbReference type="Proteomes" id="UP000006671"/>
    </source>
</evidence>
<gene>
    <name evidence="1" type="ORF">NAEGRDRAFT_2570</name>
</gene>
<feature type="non-terminal residue" evidence="1">
    <location>
        <position position="1"/>
    </location>
</feature>